<protein>
    <recommendedName>
        <fullName evidence="4">Phosphatidate cytidylyltransferase</fullName>
    </recommendedName>
</protein>
<accession>A0ABY4GRV9</accession>
<keyword evidence="3" id="KW-1185">Reference proteome</keyword>
<keyword evidence="1" id="KW-0812">Transmembrane</keyword>
<dbReference type="RefSeq" id="WP_244747558.1">
    <property type="nucleotide sequence ID" value="NZ_CP095071.1"/>
</dbReference>
<evidence type="ECO:0000256" key="1">
    <source>
        <dbReference type="SAM" id="Phobius"/>
    </source>
</evidence>
<evidence type="ECO:0000313" key="3">
    <source>
        <dbReference type="Proteomes" id="UP000831537"/>
    </source>
</evidence>
<keyword evidence="1" id="KW-0472">Membrane</keyword>
<name>A0ABY4GRV9_9BACI</name>
<feature type="transmembrane region" description="Helical" evidence="1">
    <location>
        <begin position="12"/>
        <end position="41"/>
    </location>
</feature>
<proteinExistence type="predicted"/>
<reference evidence="2 3" key="1">
    <citation type="submission" date="2022-04" db="EMBL/GenBank/DDBJ databases">
        <title>Gracilibacillus sp. isolated from saltern.</title>
        <authorList>
            <person name="Won M."/>
            <person name="Lee C.-M."/>
            <person name="Woen H.-Y."/>
            <person name="Kwon S.-W."/>
        </authorList>
    </citation>
    <scope>NUCLEOTIDE SEQUENCE [LARGE SCALE GENOMIC DNA]</scope>
    <source>
        <strain evidence="2 3">SSPM10-3</strain>
    </source>
</reference>
<dbReference type="EMBL" id="CP095071">
    <property type="protein sequence ID" value="UOQ87117.1"/>
    <property type="molecule type" value="Genomic_DNA"/>
</dbReference>
<sequence length="82" mass="9498">MNKKAETHEVMISFFCISLALIVLAWQFHSVLLWMLALTSLSVNFFMEAFKEWKLGRPPLFFSQQLFRGLGLLGIAILLFFV</sequence>
<evidence type="ECO:0000313" key="2">
    <source>
        <dbReference type="EMBL" id="UOQ87117.1"/>
    </source>
</evidence>
<feature type="transmembrane region" description="Helical" evidence="1">
    <location>
        <begin position="61"/>
        <end position="81"/>
    </location>
</feature>
<evidence type="ECO:0008006" key="4">
    <source>
        <dbReference type="Google" id="ProtNLM"/>
    </source>
</evidence>
<dbReference type="Proteomes" id="UP000831537">
    <property type="component" value="Chromosome"/>
</dbReference>
<keyword evidence="1" id="KW-1133">Transmembrane helix</keyword>
<organism evidence="2 3">
    <name type="scientific">Gracilibacillus salinarum</name>
    <dbReference type="NCBI Taxonomy" id="2932255"/>
    <lineage>
        <taxon>Bacteria</taxon>
        <taxon>Bacillati</taxon>
        <taxon>Bacillota</taxon>
        <taxon>Bacilli</taxon>
        <taxon>Bacillales</taxon>
        <taxon>Bacillaceae</taxon>
        <taxon>Gracilibacillus</taxon>
    </lineage>
</organism>
<gene>
    <name evidence="2" type="ORF">MUN87_09655</name>
</gene>